<dbReference type="Pfam" id="PF00089">
    <property type="entry name" value="Trypsin"/>
    <property type="match status" value="1"/>
</dbReference>
<comment type="caution">
    <text evidence="8">Lacks conserved residue(s) required for the propagation of feature annotation.</text>
</comment>
<dbReference type="GO" id="GO:0006508">
    <property type="term" value="P:proteolysis"/>
    <property type="evidence" value="ECO:0007669"/>
    <property type="project" value="InterPro"/>
</dbReference>
<feature type="region of interest" description="Disordered" evidence="9">
    <location>
        <begin position="415"/>
        <end position="887"/>
    </location>
</feature>
<feature type="domain" description="Peptidase S1" evidence="11">
    <location>
        <begin position="886"/>
        <end position="1020"/>
    </location>
</feature>
<name>A0A3R7SRK2_PENVA</name>
<feature type="chain" id="PRO_5018647758" description="Peptidase S1 domain-containing protein" evidence="10">
    <location>
        <begin position="24"/>
        <end position="1038"/>
    </location>
</feature>
<dbReference type="GO" id="GO:0012505">
    <property type="term" value="C:endomembrane system"/>
    <property type="evidence" value="ECO:0007669"/>
    <property type="project" value="UniProtKB-SubCell"/>
</dbReference>
<feature type="compositionally biased region" description="Pro residues" evidence="9">
    <location>
        <begin position="792"/>
        <end position="824"/>
    </location>
</feature>
<feature type="signal peptide" evidence="10">
    <location>
        <begin position="1"/>
        <end position="23"/>
    </location>
</feature>
<dbReference type="SUPFAM" id="SSF50494">
    <property type="entry name" value="Trypsin-like serine proteases"/>
    <property type="match status" value="1"/>
</dbReference>
<evidence type="ECO:0000256" key="8">
    <source>
        <dbReference type="PROSITE-ProRule" id="PRU00124"/>
    </source>
</evidence>
<dbReference type="GO" id="GO:0016192">
    <property type="term" value="P:vesicle-mediated transport"/>
    <property type="evidence" value="ECO:0007669"/>
    <property type="project" value="UniProtKB-ARBA"/>
</dbReference>
<evidence type="ECO:0000256" key="10">
    <source>
        <dbReference type="SAM" id="SignalP"/>
    </source>
</evidence>
<protein>
    <recommendedName>
        <fullName evidence="11">Peptidase S1 domain-containing protein</fullName>
    </recommendedName>
</protein>
<feature type="compositionally biased region" description="Pro residues" evidence="9">
    <location>
        <begin position="835"/>
        <end position="851"/>
    </location>
</feature>
<dbReference type="InterPro" id="IPR001254">
    <property type="entry name" value="Trypsin_dom"/>
</dbReference>
<evidence type="ECO:0000256" key="5">
    <source>
        <dbReference type="ARBA" id="ARBA00022989"/>
    </source>
</evidence>
<dbReference type="InterPro" id="IPR002172">
    <property type="entry name" value="LDrepeatLR_classA_rpt"/>
</dbReference>
<evidence type="ECO:0000256" key="3">
    <source>
        <dbReference type="ARBA" id="ARBA00022692"/>
    </source>
</evidence>
<feature type="compositionally biased region" description="Pro residues" evidence="9">
    <location>
        <begin position="647"/>
        <end position="657"/>
    </location>
</feature>
<dbReference type="PANTHER" id="PTHR24270:SF62">
    <property type="entry name" value="LOW-DENSITY LIPOPROTEIN RECEPTOR-RELATED PROTEIN 2"/>
    <property type="match status" value="1"/>
</dbReference>
<proteinExistence type="predicted"/>
<feature type="disulfide bond" evidence="8">
    <location>
        <begin position="171"/>
        <end position="189"/>
    </location>
</feature>
<keyword evidence="3" id="KW-0812">Transmembrane</keyword>
<evidence type="ECO:0000256" key="2">
    <source>
        <dbReference type="ARBA" id="ARBA00004308"/>
    </source>
</evidence>
<evidence type="ECO:0000256" key="9">
    <source>
        <dbReference type="SAM" id="MobiDB-lite"/>
    </source>
</evidence>
<dbReference type="InterPro" id="IPR050685">
    <property type="entry name" value="LDLR"/>
</dbReference>
<dbReference type="PROSITE" id="PS01209">
    <property type="entry name" value="LDLRA_1"/>
    <property type="match status" value="1"/>
</dbReference>
<dbReference type="CDD" id="cd00112">
    <property type="entry name" value="LDLa"/>
    <property type="match status" value="3"/>
</dbReference>
<feature type="compositionally biased region" description="Pro residues" evidence="9">
    <location>
        <begin position="679"/>
        <end position="721"/>
    </location>
</feature>
<keyword evidence="5" id="KW-1133">Transmembrane helix</keyword>
<dbReference type="SUPFAM" id="SSF57424">
    <property type="entry name" value="LDL receptor-like module"/>
    <property type="match status" value="3"/>
</dbReference>
<dbReference type="OrthoDB" id="6366251at2759"/>
<evidence type="ECO:0000256" key="7">
    <source>
        <dbReference type="ARBA" id="ARBA00023157"/>
    </source>
</evidence>
<keyword evidence="6" id="KW-0472">Membrane</keyword>
<feature type="compositionally biased region" description="Pro residues" evidence="9">
    <location>
        <begin position="748"/>
        <end position="771"/>
    </location>
</feature>
<dbReference type="Gene3D" id="2.40.10.10">
    <property type="entry name" value="Trypsin-like serine proteases"/>
    <property type="match status" value="1"/>
</dbReference>
<dbReference type="InterPro" id="IPR009003">
    <property type="entry name" value="Peptidase_S1_PA"/>
</dbReference>
<dbReference type="InterPro" id="IPR036055">
    <property type="entry name" value="LDL_receptor-like_sf"/>
</dbReference>
<evidence type="ECO:0000256" key="4">
    <source>
        <dbReference type="ARBA" id="ARBA00022737"/>
    </source>
</evidence>
<feature type="compositionally biased region" description="Pro residues" evidence="9">
    <location>
        <begin position="538"/>
        <end position="553"/>
    </location>
</feature>
<dbReference type="PROSITE" id="PS50068">
    <property type="entry name" value="LDLRA_2"/>
    <property type="match status" value="3"/>
</dbReference>
<evidence type="ECO:0000313" key="13">
    <source>
        <dbReference type="Proteomes" id="UP000283509"/>
    </source>
</evidence>
<feature type="compositionally biased region" description="Pro residues" evidence="9">
    <location>
        <begin position="437"/>
        <end position="480"/>
    </location>
</feature>
<dbReference type="EMBL" id="QCYY01002224">
    <property type="protein sequence ID" value="ROT71949.1"/>
    <property type="molecule type" value="Genomic_DNA"/>
</dbReference>
<feature type="compositionally biased region" description="Low complexity" evidence="9">
    <location>
        <begin position="517"/>
        <end position="537"/>
    </location>
</feature>
<gene>
    <name evidence="12" type="ORF">C7M84_009686</name>
</gene>
<feature type="compositionally biased region" description="Low complexity" evidence="9">
    <location>
        <begin position="738"/>
        <end position="747"/>
    </location>
</feature>
<sequence>MKMGSTLLASILLLLSLSRTAAPCSLLEVECDGQCRAACDSHIECSDGSDESPLLCKERNCPIAESIAVLSPFGIDRSDLGDDSRPFRCAYGGCISPQFLCNGHMDCWDGSDETEELCLPRTCPKRTFRCKYGGCLKRLQTCDGKAQCFDGSDEDPALCKKKRCYSRHFQCAYGACIRKEEKCDGNSDCFDSSDETPELCGPDHTFTKTESRIRVPPALATESDFEAPFPSTKGFPGEDVHDCDGVQSCPCPPPLQHFCVPCNAWNETCARIEEEEVCLMPSRGTLSGIEVEVLSCGANPFLSLAGMVRADRECGTSQGVPVLTVATADCWGAVTLIAECHADGLWYPYGEPKSAKPMRHLCQPHALNADVCGKRARYVRPPGRYVPYETASLWPWLAGLFRHEKYACAAALPHSSHPPPTHLPSQTPLSNPRTLLSPPPSNCTQPPLYPPSPPPHFPPSSPPQPPTHPTLAPPTHPPKPLTRASNPTPPLTQTSSPLLNGTNPTTSSPLLNPPNPSTSSPTHQTSTPPAPLTSSPSTPNPSHPGPSHQPPTSPLLNPTSHLTTPNPPPFLPPQPLLPLHPLSHPVTQPRSIGQPPHPPPPSTHPTPLTPGHATPQPPNLLPLLSFNPPQPLSSPTRPSQPTHTPTCLPPLTHPTPLTPGHGSTPTNPPTSSPLQTHPTPQPPPPSNPPNPPKPSPYPTQPPNPPPFYPPNPSHPRSPVHPHPTANLLPPSNPPNPLSPRSRQSTPTNPQPPPPFYPPNGPPPLLTHPPPLTQVTAVTPQPPNLLPLLTHPKPQPPPLQPTQPPLTPGHGHLPPPFKPTQPPILLPFSHQRPTSSPAPNPLSPHPPPPNPNLLPLLTHPTPSHPRSRQSTSTRRTRQRPDPPRPRLVRLEKPVLFSRKLVPACVLTGSFPRHDVAATFNRTVARYRWEMILQQHDPRCHSPHDRCATALTVDRDQFCGIDREYQRYLPQGSSGGPYLVNLGTDADEKWTVVGVVSSSYGEASCSRPYTIFTAVGNYWPWIERCVYLGNCSQPLEDDGE</sequence>
<keyword evidence="4" id="KW-0677">Repeat</keyword>
<keyword evidence="7 8" id="KW-1015">Disulfide bond</keyword>
<feature type="compositionally biased region" description="Pro residues" evidence="9">
    <location>
        <begin position="565"/>
        <end position="578"/>
    </location>
</feature>
<feature type="disulfide bond" evidence="8">
    <location>
        <begin position="164"/>
        <end position="176"/>
    </location>
</feature>
<feature type="disulfide bond" evidence="8">
    <location>
        <begin position="89"/>
        <end position="107"/>
    </location>
</feature>
<feature type="compositionally biased region" description="Basic and acidic residues" evidence="9">
    <location>
        <begin position="877"/>
        <end position="887"/>
    </location>
</feature>
<comment type="subcellular location">
    <subcellularLocation>
        <location evidence="2">Endomembrane system</location>
    </subcellularLocation>
    <subcellularLocation>
        <location evidence="1">Membrane</location>
        <topology evidence="1">Single-pass membrane protein</topology>
    </subcellularLocation>
</comment>
<evidence type="ECO:0000256" key="6">
    <source>
        <dbReference type="ARBA" id="ARBA00023136"/>
    </source>
</evidence>
<dbReference type="PRINTS" id="PR00261">
    <property type="entry name" value="LDLRECEPTOR"/>
</dbReference>
<comment type="caution">
    <text evidence="12">The sequence shown here is derived from an EMBL/GenBank/DDBJ whole genome shotgun (WGS) entry which is preliminary data.</text>
</comment>
<evidence type="ECO:0000259" key="11">
    <source>
        <dbReference type="Pfam" id="PF00089"/>
    </source>
</evidence>
<keyword evidence="10" id="KW-0732">Signal</keyword>
<evidence type="ECO:0000256" key="1">
    <source>
        <dbReference type="ARBA" id="ARBA00004167"/>
    </source>
</evidence>
<dbReference type="PANTHER" id="PTHR24270">
    <property type="entry name" value="LOW-DENSITY LIPOPROTEIN RECEPTOR-RELATED"/>
    <property type="match status" value="1"/>
</dbReference>
<feature type="disulfide bond" evidence="8">
    <location>
        <begin position="130"/>
        <end position="148"/>
    </location>
</feature>
<dbReference type="AlphaFoldDB" id="A0A3R7SRK2"/>
<dbReference type="GO" id="GO:0005886">
    <property type="term" value="C:plasma membrane"/>
    <property type="evidence" value="ECO:0007669"/>
    <property type="project" value="TreeGrafter"/>
</dbReference>
<accession>A0A3R7SRK2</accession>
<evidence type="ECO:0000313" key="12">
    <source>
        <dbReference type="EMBL" id="ROT71949.1"/>
    </source>
</evidence>
<organism evidence="12 13">
    <name type="scientific">Penaeus vannamei</name>
    <name type="common">Whiteleg shrimp</name>
    <name type="synonym">Litopenaeus vannamei</name>
    <dbReference type="NCBI Taxonomy" id="6689"/>
    <lineage>
        <taxon>Eukaryota</taxon>
        <taxon>Metazoa</taxon>
        <taxon>Ecdysozoa</taxon>
        <taxon>Arthropoda</taxon>
        <taxon>Crustacea</taxon>
        <taxon>Multicrustacea</taxon>
        <taxon>Malacostraca</taxon>
        <taxon>Eumalacostraca</taxon>
        <taxon>Eucarida</taxon>
        <taxon>Decapoda</taxon>
        <taxon>Dendrobranchiata</taxon>
        <taxon>Penaeoidea</taxon>
        <taxon>Penaeidae</taxon>
        <taxon>Penaeus</taxon>
    </lineage>
</organism>
<dbReference type="InterPro" id="IPR023415">
    <property type="entry name" value="LDLR_class-A_CS"/>
</dbReference>
<dbReference type="SMART" id="SM00192">
    <property type="entry name" value="LDLa"/>
    <property type="match status" value="4"/>
</dbReference>
<feature type="compositionally biased region" description="Low complexity" evidence="9">
    <location>
        <begin position="491"/>
        <end position="510"/>
    </location>
</feature>
<feature type="disulfide bond" evidence="8">
    <location>
        <begin position="123"/>
        <end position="135"/>
    </location>
</feature>
<reference evidence="12 13" key="1">
    <citation type="submission" date="2018-04" db="EMBL/GenBank/DDBJ databases">
        <authorList>
            <person name="Zhang X."/>
            <person name="Yuan J."/>
            <person name="Li F."/>
            <person name="Xiang J."/>
        </authorList>
    </citation>
    <scope>NUCLEOTIDE SEQUENCE [LARGE SCALE GENOMIC DNA]</scope>
    <source>
        <tissue evidence="12">Muscle</tissue>
    </source>
</reference>
<dbReference type="Proteomes" id="UP000283509">
    <property type="component" value="Unassembled WGS sequence"/>
</dbReference>
<dbReference type="Pfam" id="PF00057">
    <property type="entry name" value="Ldl_recept_a"/>
    <property type="match status" value="3"/>
</dbReference>
<dbReference type="InterPro" id="IPR043504">
    <property type="entry name" value="Peptidase_S1_PA_chymotrypsin"/>
</dbReference>
<dbReference type="Gene3D" id="4.10.400.10">
    <property type="entry name" value="Low-density Lipoprotein Receptor"/>
    <property type="match status" value="3"/>
</dbReference>
<feature type="compositionally biased region" description="Pro residues" evidence="9">
    <location>
        <begin position="595"/>
        <end position="608"/>
    </location>
</feature>
<keyword evidence="13" id="KW-1185">Reference proteome</keyword>
<reference evidence="12 13" key="2">
    <citation type="submission" date="2019-01" db="EMBL/GenBank/DDBJ databases">
        <title>The decoding of complex shrimp genome reveals the adaptation for benthos swimmer, frequently molting mechanism and breeding impact on genome.</title>
        <authorList>
            <person name="Sun Y."/>
            <person name="Gao Y."/>
            <person name="Yu Y."/>
        </authorList>
    </citation>
    <scope>NUCLEOTIDE SEQUENCE [LARGE SCALE GENOMIC DNA]</scope>
    <source>
        <tissue evidence="12">Muscle</tissue>
    </source>
</reference>
<dbReference type="GO" id="GO:0004252">
    <property type="term" value="F:serine-type endopeptidase activity"/>
    <property type="evidence" value="ECO:0007669"/>
    <property type="project" value="InterPro"/>
</dbReference>